<dbReference type="PANTHER" id="PTHR11567:SF127">
    <property type="entry name" value="HISTIDINE ACID PHOSPHATASE"/>
    <property type="match status" value="1"/>
</dbReference>
<sequence length="581" mass="63618">MFTRTAIAGMASAWLAGVQAASDSNAYHTHGVFAFIRTGERTPFLRKDTQTLTGVGAKQMHDLGQDFRTRYITGDTSNPLSVAPIPGISTDFLNNDLLWIQTLDEPHLMSAAQAFMQGLYPISNGTTDTGVLADGITEDYPLKGYQYASIRAASKHDPASRIVSGVQNCPVAQRDKLRYLTTKEFQETKAATSDLYESLNVDWFEGHLSKDVVQYDSAIEIYDYISYQYTHNSRIHDTLANDTAFTGVYDQLRYLADEEAWHMYGNTSTSDTDADNQAIGGKTLAGAIMNTFRFLVVDKNNTGDQTDMSYPLTLYFGEQDTMMSLLSLMLMTDSEQNGNFKAIPSYGSAMVFELFSRGETADFPSDPNDVFVKFSFHNATGTVPDAPKFQSYPMFNEAQARAHMKWTDFLTQFSKISMKGITEWCDSCESPALFCTTGDGGADRSTPALPNAQASNRNKVSTIVAGVIGAVVAVAVAGLLFALAMLLGGVRFHRVERNRKMSSGLGGFKGSAKLASDPDLGLVKNGAPPAGVVIDSDAKKGHERYGSWELRQKELRPGMGEQRMSDDDVGVNGPVEPYERV</sequence>
<evidence type="ECO:0000313" key="6">
    <source>
        <dbReference type="Proteomes" id="UP000800040"/>
    </source>
</evidence>
<organism evidence="5 6">
    <name type="scientific">Decorospora gaudefroyi</name>
    <dbReference type="NCBI Taxonomy" id="184978"/>
    <lineage>
        <taxon>Eukaryota</taxon>
        <taxon>Fungi</taxon>
        <taxon>Dikarya</taxon>
        <taxon>Ascomycota</taxon>
        <taxon>Pezizomycotina</taxon>
        <taxon>Dothideomycetes</taxon>
        <taxon>Pleosporomycetidae</taxon>
        <taxon>Pleosporales</taxon>
        <taxon>Pleosporineae</taxon>
        <taxon>Pleosporaceae</taxon>
        <taxon>Decorospora</taxon>
    </lineage>
</organism>
<dbReference type="InterPro" id="IPR029033">
    <property type="entry name" value="His_PPase_superfam"/>
</dbReference>
<dbReference type="Pfam" id="PF00328">
    <property type="entry name" value="His_Phos_2"/>
    <property type="match status" value="1"/>
</dbReference>
<evidence type="ECO:0000313" key="5">
    <source>
        <dbReference type="EMBL" id="KAF1831872.1"/>
    </source>
</evidence>
<protein>
    <submittedName>
        <fullName evidence="5">Phosphoglycerate mutase-like protein</fullName>
    </submittedName>
</protein>
<keyword evidence="6" id="KW-1185">Reference proteome</keyword>
<comment type="similarity">
    <text evidence="1">Belongs to the histidine acid phosphatase family.</text>
</comment>
<name>A0A6A5KAR9_9PLEO</name>
<keyword evidence="3" id="KW-1133">Transmembrane helix</keyword>
<proteinExistence type="inferred from homology"/>
<feature type="signal peptide" evidence="4">
    <location>
        <begin position="1"/>
        <end position="20"/>
    </location>
</feature>
<dbReference type="Gene3D" id="3.40.50.1240">
    <property type="entry name" value="Phosphoglycerate mutase-like"/>
    <property type="match status" value="1"/>
</dbReference>
<dbReference type="Proteomes" id="UP000800040">
    <property type="component" value="Unassembled WGS sequence"/>
</dbReference>
<dbReference type="InterPro" id="IPR000560">
    <property type="entry name" value="His_Pase_clade-2"/>
</dbReference>
<gene>
    <name evidence="5" type="ORF">BDW02DRAFT_632497</name>
</gene>
<feature type="compositionally biased region" description="Basic and acidic residues" evidence="2">
    <location>
        <begin position="545"/>
        <end position="556"/>
    </location>
</feature>
<dbReference type="SUPFAM" id="SSF53254">
    <property type="entry name" value="Phosphoglycerate mutase-like"/>
    <property type="match status" value="1"/>
</dbReference>
<accession>A0A6A5KAR9</accession>
<evidence type="ECO:0000256" key="3">
    <source>
        <dbReference type="SAM" id="Phobius"/>
    </source>
</evidence>
<reference evidence="5" key="1">
    <citation type="submission" date="2020-01" db="EMBL/GenBank/DDBJ databases">
        <authorList>
            <consortium name="DOE Joint Genome Institute"/>
            <person name="Haridas S."/>
            <person name="Albert R."/>
            <person name="Binder M."/>
            <person name="Bloem J."/>
            <person name="Labutti K."/>
            <person name="Salamov A."/>
            <person name="Andreopoulos B."/>
            <person name="Baker S.E."/>
            <person name="Barry K."/>
            <person name="Bills G."/>
            <person name="Bluhm B.H."/>
            <person name="Cannon C."/>
            <person name="Castanera R."/>
            <person name="Culley D.E."/>
            <person name="Daum C."/>
            <person name="Ezra D."/>
            <person name="Gonzalez J.B."/>
            <person name="Henrissat B."/>
            <person name="Kuo A."/>
            <person name="Liang C."/>
            <person name="Lipzen A."/>
            <person name="Lutzoni F."/>
            <person name="Magnuson J."/>
            <person name="Mondo S."/>
            <person name="Nolan M."/>
            <person name="Ohm R."/>
            <person name="Pangilinan J."/>
            <person name="Park H.-J."/>
            <person name="Ramirez L."/>
            <person name="Alfaro M."/>
            <person name="Sun H."/>
            <person name="Tritt A."/>
            <person name="Yoshinaga Y."/>
            <person name="Zwiers L.-H."/>
            <person name="Turgeon B.G."/>
            <person name="Goodwin S.B."/>
            <person name="Spatafora J.W."/>
            <person name="Crous P.W."/>
            <person name="Grigoriev I.V."/>
        </authorList>
    </citation>
    <scope>NUCLEOTIDE SEQUENCE</scope>
    <source>
        <strain evidence="5">P77</strain>
    </source>
</reference>
<dbReference type="EMBL" id="ML975352">
    <property type="protein sequence ID" value="KAF1831872.1"/>
    <property type="molecule type" value="Genomic_DNA"/>
</dbReference>
<dbReference type="OrthoDB" id="258392at2759"/>
<feature type="region of interest" description="Disordered" evidence="2">
    <location>
        <begin position="545"/>
        <end position="581"/>
    </location>
</feature>
<dbReference type="InterPro" id="IPR050645">
    <property type="entry name" value="Histidine_acid_phosphatase"/>
</dbReference>
<dbReference type="GO" id="GO:0016791">
    <property type="term" value="F:phosphatase activity"/>
    <property type="evidence" value="ECO:0007669"/>
    <property type="project" value="TreeGrafter"/>
</dbReference>
<dbReference type="PANTHER" id="PTHR11567">
    <property type="entry name" value="ACID PHOSPHATASE-RELATED"/>
    <property type="match status" value="1"/>
</dbReference>
<keyword evidence="3" id="KW-0472">Membrane</keyword>
<feature type="chain" id="PRO_5025409893" evidence="4">
    <location>
        <begin position="21"/>
        <end position="581"/>
    </location>
</feature>
<dbReference type="AlphaFoldDB" id="A0A6A5KAR9"/>
<evidence type="ECO:0000256" key="1">
    <source>
        <dbReference type="ARBA" id="ARBA00005375"/>
    </source>
</evidence>
<evidence type="ECO:0000256" key="4">
    <source>
        <dbReference type="SAM" id="SignalP"/>
    </source>
</evidence>
<feature type="transmembrane region" description="Helical" evidence="3">
    <location>
        <begin position="463"/>
        <end position="490"/>
    </location>
</feature>
<evidence type="ECO:0000256" key="2">
    <source>
        <dbReference type="SAM" id="MobiDB-lite"/>
    </source>
</evidence>
<keyword evidence="4" id="KW-0732">Signal</keyword>
<keyword evidence="3" id="KW-0812">Transmembrane</keyword>